<feature type="region of interest" description="Disordered" evidence="1">
    <location>
        <begin position="32"/>
        <end position="162"/>
    </location>
</feature>
<protein>
    <submittedName>
        <fullName evidence="2">Uncharacterized protein</fullName>
    </submittedName>
</protein>
<dbReference type="STRING" id="1076935.U4KZI9"/>
<feature type="compositionally biased region" description="Pro residues" evidence="1">
    <location>
        <begin position="589"/>
        <end position="599"/>
    </location>
</feature>
<feature type="compositionally biased region" description="Basic residues" evidence="1">
    <location>
        <begin position="785"/>
        <end position="796"/>
    </location>
</feature>
<feature type="compositionally biased region" description="Basic residues" evidence="1">
    <location>
        <begin position="652"/>
        <end position="667"/>
    </location>
</feature>
<feature type="region of interest" description="Disordered" evidence="1">
    <location>
        <begin position="920"/>
        <end position="967"/>
    </location>
</feature>
<dbReference type="AlphaFoldDB" id="U4KZI9"/>
<feature type="compositionally biased region" description="Low complexity" evidence="1">
    <location>
        <begin position="349"/>
        <end position="363"/>
    </location>
</feature>
<evidence type="ECO:0000313" key="2">
    <source>
        <dbReference type="EMBL" id="CCX07900.1"/>
    </source>
</evidence>
<feature type="compositionally biased region" description="Acidic residues" evidence="1">
    <location>
        <begin position="571"/>
        <end position="581"/>
    </location>
</feature>
<reference evidence="2 3" key="1">
    <citation type="journal article" date="2013" name="PLoS Genet.">
        <title>The genome and development-dependent transcriptomes of Pyronema confluens: a window into fungal evolution.</title>
        <authorList>
            <person name="Traeger S."/>
            <person name="Altegoer F."/>
            <person name="Freitag M."/>
            <person name="Gabaldon T."/>
            <person name="Kempken F."/>
            <person name="Kumar A."/>
            <person name="Marcet-Houben M."/>
            <person name="Poggeler S."/>
            <person name="Stajich J.E."/>
            <person name="Nowrousian M."/>
        </authorList>
    </citation>
    <scope>NUCLEOTIDE SEQUENCE [LARGE SCALE GENOMIC DNA]</scope>
    <source>
        <strain evidence="3">CBS 100304</strain>
        <tissue evidence="2">Vegetative mycelium</tissue>
    </source>
</reference>
<feature type="compositionally biased region" description="Low complexity" evidence="1">
    <location>
        <begin position="548"/>
        <end position="557"/>
    </location>
</feature>
<keyword evidence="3" id="KW-1185">Reference proteome</keyword>
<proteinExistence type="predicted"/>
<dbReference type="EMBL" id="HF935380">
    <property type="protein sequence ID" value="CCX07900.1"/>
    <property type="molecule type" value="Genomic_DNA"/>
</dbReference>
<feature type="compositionally biased region" description="Polar residues" evidence="1">
    <location>
        <begin position="74"/>
        <end position="95"/>
    </location>
</feature>
<feature type="compositionally biased region" description="Low complexity" evidence="1">
    <location>
        <begin position="677"/>
        <end position="697"/>
    </location>
</feature>
<feature type="compositionally biased region" description="Basic and acidic residues" evidence="1">
    <location>
        <begin position="700"/>
        <end position="717"/>
    </location>
</feature>
<feature type="region of interest" description="Disordered" evidence="1">
    <location>
        <begin position="519"/>
        <end position="868"/>
    </location>
</feature>
<feature type="compositionally biased region" description="Low complexity" evidence="1">
    <location>
        <begin position="378"/>
        <end position="387"/>
    </location>
</feature>
<organism evidence="2 3">
    <name type="scientific">Pyronema omphalodes (strain CBS 100304)</name>
    <name type="common">Pyronema confluens</name>
    <dbReference type="NCBI Taxonomy" id="1076935"/>
    <lineage>
        <taxon>Eukaryota</taxon>
        <taxon>Fungi</taxon>
        <taxon>Dikarya</taxon>
        <taxon>Ascomycota</taxon>
        <taxon>Pezizomycotina</taxon>
        <taxon>Pezizomycetes</taxon>
        <taxon>Pezizales</taxon>
        <taxon>Pyronemataceae</taxon>
        <taxon>Pyronema</taxon>
    </lineage>
</organism>
<feature type="compositionally biased region" description="Low complexity" evidence="1">
    <location>
        <begin position="600"/>
        <end position="617"/>
    </location>
</feature>
<evidence type="ECO:0000256" key="1">
    <source>
        <dbReference type="SAM" id="MobiDB-lite"/>
    </source>
</evidence>
<accession>U4KZI9</accession>
<name>U4KZI9_PYROM</name>
<feature type="compositionally biased region" description="Basic and acidic residues" evidence="1">
    <location>
        <begin position="801"/>
        <end position="814"/>
    </location>
</feature>
<feature type="compositionally biased region" description="Low complexity" evidence="1">
    <location>
        <begin position="848"/>
        <end position="863"/>
    </location>
</feature>
<dbReference type="OrthoDB" id="5423926at2759"/>
<feature type="compositionally biased region" description="Basic and acidic residues" evidence="1">
    <location>
        <begin position="289"/>
        <end position="298"/>
    </location>
</feature>
<sequence length="976" mass="106079">MLSHRRARSRSSNLPPSESALIAASAAFSHASNSNLAAAAAGAALRHAAQSPPPPEQRTGSIPTKRMLQRRDSYSSNASDTPSGVTRRNSNSSLAGRSFRKPQSPPPRSDLLSSLRPQNTPPRLGSVMSRGSLRTNPPQRRFSSSSESSGVGGGERKRGDVGEQYADSATSFASDLDSIDEHEIPLHRRRIKLSPSAFQEDEELRRRITMTDRKITTDKSITITDNRASRVPQTPEYNIAQRRRSKPNAHPDEQDLSSDHPLSPRTRHEPLNRTRAPPPPLLVPETEESPLRPRERVRAAPFARVQRDERNECSEASGGCIERGERSERRSGNERIDNERTRINRNARARNIPLSLSPPSRSPAFTTTPPEPRKHSPPSRSTSPPKSALKHPPQHADPPRRGNVRVSFSDEDSVASYSNSKPPILGLEDLPRRGDLPVFTSTRKEIEEEKKGRRETSAAIQAEAPTARTDNNSSYADSYTYTPDSPRLETVPELVSIHPTPTEEKTESHIIMEMPKSFTNPTTELKSSLLPGTFPSPSLSQHSTFGQTASAAPTSPTITNNSIHSVHSDSSDSESDDDDLFVDAHEIIPPSPQPSPAPQNIPAIMEIFPGTATTGGQPTPPHSAPNSPTLEGPTPPMPPLPSNFDLPTPTPSRRRSLTPPPRNRRRPPPQVLDDSSSETSVSSFRRSFPRSASGFRSTMRSRDGKETPGEKAMKNLRDGNFSSIISKGRGAGAEDGGNECNEGNLSSSEDVRRRLGLGIKKSTAAQPARFESSDDEPADGGDKDKKKRRWWKRKSSLPKPGKQEKEGKDREIRKSVPPALMGMGFKGKDRNGSRPGTGTTAVDSVRPATAATNATAATDATGAENGIRAPITHPVELAAEDVPPVPLVPLVRSITNPSGATMETPTAGIAAIDGTHELKKVDSNTSSKRRAGKLSRRESVMVDLTGGLPREKKGKKTEGEKDGKKIKGWKKFFGKS</sequence>
<evidence type="ECO:0000313" key="3">
    <source>
        <dbReference type="Proteomes" id="UP000018144"/>
    </source>
</evidence>
<feature type="compositionally biased region" description="Low complexity" evidence="1">
    <location>
        <begin position="109"/>
        <end position="118"/>
    </location>
</feature>
<feature type="compositionally biased region" description="Polar residues" evidence="1">
    <location>
        <begin position="132"/>
        <end position="142"/>
    </location>
</feature>
<feature type="compositionally biased region" description="Basic and acidic residues" evidence="1">
    <location>
        <begin position="442"/>
        <end position="456"/>
    </location>
</feature>
<feature type="compositionally biased region" description="Polar residues" evidence="1">
    <location>
        <begin position="468"/>
        <end position="483"/>
    </location>
</feature>
<dbReference type="OMA" id="DERNECS"/>
<feature type="compositionally biased region" description="Basic and acidic residues" evidence="1">
    <location>
        <begin position="956"/>
        <end position="965"/>
    </location>
</feature>
<feature type="compositionally biased region" description="Polar residues" evidence="1">
    <location>
        <begin position="535"/>
        <end position="547"/>
    </location>
</feature>
<dbReference type="Proteomes" id="UP000018144">
    <property type="component" value="Unassembled WGS sequence"/>
</dbReference>
<feature type="compositionally biased region" description="Basic and acidic residues" evidence="1">
    <location>
        <begin position="322"/>
        <end position="342"/>
    </location>
</feature>
<gene>
    <name evidence="2" type="ORF">PCON_07489</name>
</gene>
<feature type="compositionally biased region" description="Low complexity" evidence="1">
    <location>
        <begin position="32"/>
        <end position="50"/>
    </location>
</feature>
<feature type="region of interest" description="Disordered" evidence="1">
    <location>
        <begin position="219"/>
        <end position="487"/>
    </location>
</feature>